<gene>
    <name evidence="2" type="ordered locus">Acry_0413</name>
</gene>
<dbReference type="Gene3D" id="3.40.50.1580">
    <property type="entry name" value="Nucleoside phosphorylase domain"/>
    <property type="match status" value="1"/>
</dbReference>
<reference evidence="2 3" key="1">
    <citation type="submission" date="2007-05" db="EMBL/GenBank/DDBJ databases">
        <title>Complete sequence of chromosome of Acidiphilium cryptum JF-5.</title>
        <authorList>
            <consortium name="US DOE Joint Genome Institute"/>
            <person name="Copeland A."/>
            <person name="Lucas S."/>
            <person name="Lapidus A."/>
            <person name="Barry K."/>
            <person name="Detter J.C."/>
            <person name="Glavina del Rio T."/>
            <person name="Hammon N."/>
            <person name="Israni S."/>
            <person name="Dalin E."/>
            <person name="Tice H."/>
            <person name="Pitluck S."/>
            <person name="Sims D."/>
            <person name="Brettin T."/>
            <person name="Bruce D."/>
            <person name="Han C."/>
            <person name="Schmutz J."/>
            <person name="Larimer F."/>
            <person name="Land M."/>
            <person name="Hauser L."/>
            <person name="Kyrpides N."/>
            <person name="Kim E."/>
            <person name="Magnuson T."/>
            <person name="Richardson P."/>
        </authorList>
    </citation>
    <scope>NUCLEOTIDE SEQUENCE [LARGE SCALE GENOMIC DNA]</scope>
    <source>
        <strain evidence="2 3">JF-5</strain>
    </source>
</reference>
<dbReference type="EMBL" id="CP000697">
    <property type="protein sequence ID" value="ABQ29638.1"/>
    <property type="molecule type" value="Genomic_DNA"/>
</dbReference>
<evidence type="ECO:0000259" key="1">
    <source>
        <dbReference type="Pfam" id="PF01048"/>
    </source>
</evidence>
<sequence length="218" mass="22478">MLGFVTGLTAEAALLRGVRARVVVGGGTPDGALHAARTLAQDKAVSALISFGLAGGLDPGLAAGTLLVPRKVLGSQKATYSCELRLTEMFGGATVDALIGGGSVAVTPEHKRVLFASTGAAAIDLESAAVARVAAEYGLDFAVLRAIADPARRRLPPAALVALGPDGRISIEQVLKSVFRRPAQIPDLIALGREAAAARRTLQRALEFYRSRVNTTGT</sequence>
<evidence type="ECO:0000313" key="2">
    <source>
        <dbReference type="EMBL" id="ABQ29638.1"/>
    </source>
</evidence>
<dbReference type="GO" id="GO:0003824">
    <property type="term" value="F:catalytic activity"/>
    <property type="evidence" value="ECO:0007669"/>
    <property type="project" value="InterPro"/>
</dbReference>
<name>A5FVK6_ACICJ</name>
<dbReference type="STRING" id="349163.Acry_0413"/>
<proteinExistence type="predicted"/>
<dbReference type="PANTHER" id="PTHR46832:SF1">
    <property type="entry name" value="5'-METHYLTHIOADENOSINE_S-ADENOSYLHOMOCYSTEINE NUCLEOSIDASE"/>
    <property type="match status" value="1"/>
</dbReference>
<accession>A5FVK6</accession>
<dbReference type="PANTHER" id="PTHR46832">
    <property type="entry name" value="5'-METHYLTHIOADENOSINE/S-ADENOSYLHOMOCYSTEINE NUCLEOSIDASE"/>
    <property type="match status" value="1"/>
</dbReference>
<dbReference type="InterPro" id="IPR000845">
    <property type="entry name" value="Nucleoside_phosphorylase_d"/>
</dbReference>
<protein>
    <recommendedName>
        <fullName evidence="1">Nucleoside phosphorylase domain-containing protein</fullName>
    </recommendedName>
</protein>
<evidence type="ECO:0000313" key="3">
    <source>
        <dbReference type="Proteomes" id="UP000000245"/>
    </source>
</evidence>
<dbReference type="eggNOG" id="COG0775">
    <property type="taxonomic scope" value="Bacteria"/>
</dbReference>
<dbReference type="Proteomes" id="UP000000245">
    <property type="component" value="Chromosome"/>
</dbReference>
<dbReference type="SUPFAM" id="SSF53167">
    <property type="entry name" value="Purine and uridine phosphorylases"/>
    <property type="match status" value="1"/>
</dbReference>
<organism evidence="2 3">
    <name type="scientific">Acidiphilium cryptum (strain JF-5)</name>
    <dbReference type="NCBI Taxonomy" id="349163"/>
    <lineage>
        <taxon>Bacteria</taxon>
        <taxon>Pseudomonadati</taxon>
        <taxon>Pseudomonadota</taxon>
        <taxon>Alphaproteobacteria</taxon>
        <taxon>Acetobacterales</taxon>
        <taxon>Acidocellaceae</taxon>
        <taxon>Acidiphilium</taxon>
    </lineage>
</organism>
<keyword evidence="3" id="KW-1185">Reference proteome</keyword>
<dbReference type="RefSeq" id="WP_011941509.1">
    <property type="nucleotide sequence ID" value="NC_009484.1"/>
</dbReference>
<dbReference type="InterPro" id="IPR035994">
    <property type="entry name" value="Nucleoside_phosphorylase_sf"/>
</dbReference>
<dbReference type="HOGENOM" id="CLU_031248_4_2_5"/>
<dbReference type="KEGG" id="acr:Acry_0413"/>
<dbReference type="GO" id="GO:0009116">
    <property type="term" value="P:nucleoside metabolic process"/>
    <property type="evidence" value="ECO:0007669"/>
    <property type="project" value="InterPro"/>
</dbReference>
<dbReference type="AlphaFoldDB" id="A5FVK6"/>
<dbReference type="Pfam" id="PF01048">
    <property type="entry name" value="PNP_UDP_1"/>
    <property type="match status" value="1"/>
</dbReference>
<feature type="domain" description="Nucleoside phosphorylase" evidence="1">
    <location>
        <begin position="101"/>
        <end position="153"/>
    </location>
</feature>